<accession>A0A0A5GMF0</accession>
<dbReference type="GO" id="GO:0009898">
    <property type="term" value="C:cytoplasmic side of plasma membrane"/>
    <property type="evidence" value="ECO:0007669"/>
    <property type="project" value="TreeGrafter"/>
</dbReference>
<dbReference type="GO" id="GO:0005829">
    <property type="term" value="C:cytosol"/>
    <property type="evidence" value="ECO:0007669"/>
    <property type="project" value="TreeGrafter"/>
</dbReference>
<dbReference type="GO" id="GO:0051782">
    <property type="term" value="P:negative regulation of cell division"/>
    <property type="evidence" value="ECO:0007669"/>
    <property type="project" value="TreeGrafter"/>
</dbReference>
<dbReference type="AlphaFoldDB" id="A0A0A5GMF0"/>
<dbReference type="eggNOG" id="COG0455">
    <property type="taxonomic scope" value="Bacteria"/>
</dbReference>
<dbReference type="RefSeq" id="WP_026799793.1">
    <property type="nucleotide sequence ID" value="NZ_AULI01000005.1"/>
</dbReference>
<keyword evidence="4" id="KW-1185">Reference proteome</keyword>
<evidence type="ECO:0000256" key="1">
    <source>
        <dbReference type="ARBA" id="ARBA00022741"/>
    </source>
</evidence>
<dbReference type="GO" id="GO:0016887">
    <property type="term" value="F:ATP hydrolysis activity"/>
    <property type="evidence" value="ECO:0007669"/>
    <property type="project" value="TreeGrafter"/>
</dbReference>
<dbReference type="PANTHER" id="PTHR43384:SF4">
    <property type="entry name" value="CELLULOSE BIOSYNTHESIS PROTEIN BCSQ-RELATED"/>
    <property type="match status" value="1"/>
</dbReference>
<dbReference type="Pfam" id="PF10609">
    <property type="entry name" value="ParA"/>
    <property type="match status" value="1"/>
</dbReference>
<evidence type="ECO:0000313" key="3">
    <source>
        <dbReference type="EMBL" id="KGX93154.1"/>
    </source>
</evidence>
<evidence type="ECO:0000256" key="2">
    <source>
        <dbReference type="ARBA" id="ARBA00022840"/>
    </source>
</evidence>
<dbReference type="InterPro" id="IPR033756">
    <property type="entry name" value="YlxH/NBP35"/>
</dbReference>
<dbReference type="InterPro" id="IPR050625">
    <property type="entry name" value="ParA/MinD_ATPase"/>
</dbReference>
<dbReference type="CDD" id="cd02038">
    <property type="entry name" value="FlhG-like"/>
    <property type="match status" value="1"/>
</dbReference>
<dbReference type="SUPFAM" id="SSF52540">
    <property type="entry name" value="P-loop containing nucleoside triphosphate hydrolases"/>
    <property type="match status" value="1"/>
</dbReference>
<dbReference type="EMBL" id="AVPE01000003">
    <property type="protein sequence ID" value="KGX93154.1"/>
    <property type="molecule type" value="Genomic_DNA"/>
</dbReference>
<dbReference type="InterPro" id="IPR027417">
    <property type="entry name" value="P-loop_NTPase"/>
</dbReference>
<dbReference type="InterPro" id="IPR025501">
    <property type="entry name" value="MinD_FleN"/>
</dbReference>
<reference evidence="3 4" key="1">
    <citation type="submission" date="2013-08" db="EMBL/GenBank/DDBJ databases">
        <authorList>
            <person name="Huang J."/>
            <person name="Wang G."/>
        </authorList>
    </citation>
    <scope>NUCLEOTIDE SEQUENCE [LARGE SCALE GENOMIC DNA]</scope>
    <source>
        <strain evidence="3 4">JSM 076056</strain>
    </source>
</reference>
<evidence type="ECO:0000313" key="4">
    <source>
        <dbReference type="Proteomes" id="UP000030528"/>
    </source>
</evidence>
<dbReference type="Proteomes" id="UP000030528">
    <property type="component" value="Unassembled WGS sequence"/>
</dbReference>
<comment type="caution">
    <text evidence="3">The sequence shown here is derived from an EMBL/GenBank/DDBJ whole genome shotgun (WGS) entry which is preliminary data.</text>
</comment>
<organism evidence="3 4">
    <name type="scientific">Pontibacillus halophilus JSM 076056 = DSM 19796</name>
    <dbReference type="NCBI Taxonomy" id="1385510"/>
    <lineage>
        <taxon>Bacteria</taxon>
        <taxon>Bacillati</taxon>
        <taxon>Bacillota</taxon>
        <taxon>Bacilli</taxon>
        <taxon>Bacillales</taxon>
        <taxon>Bacillaceae</taxon>
        <taxon>Pontibacillus</taxon>
    </lineage>
</organism>
<dbReference type="Gene3D" id="3.40.50.300">
    <property type="entry name" value="P-loop containing nucleotide triphosphate hydrolases"/>
    <property type="match status" value="1"/>
</dbReference>
<name>A0A0A5GMF0_9BACI</name>
<dbReference type="PIRSF" id="PIRSF003092">
    <property type="entry name" value="MinD"/>
    <property type="match status" value="1"/>
</dbReference>
<dbReference type="GO" id="GO:0005524">
    <property type="term" value="F:ATP binding"/>
    <property type="evidence" value="ECO:0007669"/>
    <property type="project" value="UniProtKB-KW"/>
</dbReference>
<keyword evidence="1" id="KW-0547">Nucleotide-binding</keyword>
<dbReference type="InterPro" id="IPR033875">
    <property type="entry name" value="FlhG"/>
</dbReference>
<dbReference type="PANTHER" id="PTHR43384">
    <property type="entry name" value="SEPTUM SITE-DETERMINING PROTEIN MIND HOMOLOG, CHLOROPLASTIC-RELATED"/>
    <property type="match status" value="1"/>
</dbReference>
<protein>
    <submittedName>
        <fullName evidence="3">Cobyrinic acid a,c-diamide synthase</fullName>
    </submittedName>
</protein>
<dbReference type="OrthoDB" id="9773088at2"/>
<keyword evidence="2" id="KW-0067">ATP-binding</keyword>
<sequence>MHDQAEKLRKRLKQYEHNRPARAHTIAVASGKGGVGKSNFTLNFSLKLSEMGKRVLLFDLDIGMGNIDILLGQQSKRTIVHLFNEHIPLTDIIEEGPLGLSYIAGGSALSDIMKLDGSMLHQFLYELQGLMTEYDYVLFDMGAGVTQESMKFILAADECIIVTTPEPTSITDGYAMMKHITSFSEFPKLSLVVNRAPSIKGGKETSERLRLVAERFLHIPLHPLGILPDDQAVMKAVINQVPYIIHAPKSKVSQAIDQIVREFDRDERDGLPRASFITNLKKLFFERS</sequence>
<proteinExistence type="predicted"/>
<dbReference type="STRING" id="1385510.GCA_000425205_01344"/>
<gene>
    <name evidence="3" type="ORF">N781_12120</name>
</gene>